<dbReference type="SUPFAM" id="SSF54427">
    <property type="entry name" value="NTF2-like"/>
    <property type="match status" value="1"/>
</dbReference>
<comment type="caution">
    <text evidence="4">The sequence shown here is derived from an EMBL/GenBank/DDBJ whole genome shotgun (WGS) entry which is preliminary data.</text>
</comment>
<accession>A0A9W4XRZ1</accession>
<keyword evidence="2" id="KW-0456">Lyase</keyword>
<organism evidence="4 5">
    <name type="scientific">Periconia digitata</name>
    <dbReference type="NCBI Taxonomy" id="1303443"/>
    <lineage>
        <taxon>Eukaryota</taxon>
        <taxon>Fungi</taxon>
        <taxon>Dikarya</taxon>
        <taxon>Ascomycota</taxon>
        <taxon>Pezizomycotina</taxon>
        <taxon>Dothideomycetes</taxon>
        <taxon>Pleosporomycetidae</taxon>
        <taxon>Pleosporales</taxon>
        <taxon>Massarineae</taxon>
        <taxon>Periconiaceae</taxon>
        <taxon>Periconia</taxon>
    </lineage>
</organism>
<dbReference type="GO" id="GO:0016829">
    <property type="term" value="F:lyase activity"/>
    <property type="evidence" value="ECO:0007669"/>
    <property type="project" value="UniProtKB-KW"/>
</dbReference>
<dbReference type="Gene3D" id="3.10.450.50">
    <property type="match status" value="1"/>
</dbReference>
<dbReference type="Pfam" id="PF02982">
    <property type="entry name" value="Scytalone_dh"/>
    <property type="match status" value="1"/>
</dbReference>
<name>A0A9W4XRZ1_9PLEO</name>
<dbReference type="EMBL" id="CAOQHR010000005">
    <property type="protein sequence ID" value="CAI6335376.1"/>
    <property type="molecule type" value="Genomic_DNA"/>
</dbReference>
<keyword evidence="5" id="KW-1185">Reference proteome</keyword>
<dbReference type="AlphaFoldDB" id="A0A9W4XRZ1"/>
<dbReference type="InterPro" id="IPR049884">
    <property type="entry name" value="Scytalone_dh"/>
</dbReference>
<gene>
    <name evidence="4" type="ORF">PDIGIT_LOCUS8457</name>
</gene>
<sequence>MSVDISTSDYLAIRNIAFEWSESYDHKDWTRLHNILAPSIQLDFRALRGELHENLTPDEYVAILQRKNLLGDPRLKTQHLLGGSKWEVLSDGQVQVDHQIRVAHQRYKTEELTEVLNKGHGLGVTQHVYKKIDGAWLITRVAPSLNWFEFDLFGTLTPPEDE</sequence>
<protein>
    <recommendedName>
        <fullName evidence="3">Scytalone dehydratase-like domain-containing protein</fullName>
    </recommendedName>
</protein>
<comment type="similarity">
    <text evidence="1">Belongs to the scytalone dehydratase family.</text>
</comment>
<evidence type="ECO:0000259" key="3">
    <source>
        <dbReference type="Pfam" id="PF02982"/>
    </source>
</evidence>
<feature type="domain" description="Scytalone dehydratase-like" evidence="3">
    <location>
        <begin position="5"/>
        <end position="152"/>
    </location>
</feature>
<evidence type="ECO:0000256" key="2">
    <source>
        <dbReference type="ARBA" id="ARBA00023239"/>
    </source>
</evidence>
<proteinExistence type="inferred from homology"/>
<evidence type="ECO:0000256" key="1">
    <source>
        <dbReference type="ARBA" id="ARBA00008584"/>
    </source>
</evidence>
<dbReference type="Proteomes" id="UP001152607">
    <property type="component" value="Unassembled WGS sequence"/>
</dbReference>
<dbReference type="InterPro" id="IPR032710">
    <property type="entry name" value="NTF2-like_dom_sf"/>
</dbReference>
<dbReference type="OrthoDB" id="3731424at2759"/>
<evidence type="ECO:0000313" key="5">
    <source>
        <dbReference type="Proteomes" id="UP001152607"/>
    </source>
</evidence>
<reference evidence="4" key="1">
    <citation type="submission" date="2023-01" db="EMBL/GenBank/DDBJ databases">
        <authorList>
            <person name="Van Ghelder C."/>
            <person name="Rancurel C."/>
        </authorList>
    </citation>
    <scope>NUCLEOTIDE SEQUENCE</scope>
    <source>
        <strain evidence="4">CNCM I-4278</strain>
    </source>
</reference>
<evidence type="ECO:0000313" key="4">
    <source>
        <dbReference type="EMBL" id="CAI6335376.1"/>
    </source>
</evidence>